<proteinExistence type="predicted"/>
<dbReference type="OrthoDB" id="3695338at2759"/>
<evidence type="ECO:0000256" key="1">
    <source>
        <dbReference type="SAM" id="MobiDB-lite"/>
    </source>
</evidence>
<gene>
    <name evidence="3" type="ORF">BDW02DRAFT_118095</name>
</gene>
<feature type="signal peptide" evidence="2">
    <location>
        <begin position="1"/>
        <end position="18"/>
    </location>
</feature>
<evidence type="ECO:0000313" key="4">
    <source>
        <dbReference type="Proteomes" id="UP000800040"/>
    </source>
</evidence>
<feature type="compositionally biased region" description="Low complexity" evidence="1">
    <location>
        <begin position="68"/>
        <end position="79"/>
    </location>
</feature>
<feature type="chain" id="PRO_5025564153" evidence="2">
    <location>
        <begin position="19"/>
        <end position="124"/>
    </location>
</feature>
<evidence type="ECO:0000256" key="2">
    <source>
        <dbReference type="SAM" id="SignalP"/>
    </source>
</evidence>
<feature type="compositionally biased region" description="Acidic residues" evidence="1">
    <location>
        <begin position="115"/>
        <end position="124"/>
    </location>
</feature>
<sequence length="124" mass="13276">MKLSTVLYVMGMSSLVAATPQEENEPEAPALPSGFPPLPSFVVPTGGFPPRPSVSRVPRPSVSPVPRPSMSRSFVTSVRPTPPPRPTRSAIPRPSFPPRPTRSVGIPARPTPTPDEGDEEDDEE</sequence>
<dbReference type="AlphaFoldDB" id="A0A6A5KV96"/>
<organism evidence="3 4">
    <name type="scientific">Decorospora gaudefroyi</name>
    <dbReference type="NCBI Taxonomy" id="184978"/>
    <lineage>
        <taxon>Eukaryota</taxon>
        <taxon>Fungi</taxon>
        <taxon>Dikarya</taxon>
        <taxon>Ascomycota</taxon>
        <taxon>Pezizomycotina</taxon>
        <taxon>Dothideomycetes</taxon>
        <taxon>Pleosporomycetidae</taxon>
        <taxon>Pleosporales</taxon>
        <taxon>Pleosporineae</taxon>
        <taxon>Pleosporaceae</taxon>
        <taxon>Decorospora</taxon>
    </lineage>
</organism>
<dbReference type="Proteomes" id="UP000800040">
    <property type="component" value="Unassembled WGS sequence"/>
</dbReference>
<name>A0A6A5KV96_9PLEO</name>
<protein>
    <submittedName>
        <fullName evidence="3">Uncharacterized protein</fullName>
    </submittedName>
</protein>
<reference evidence="3" key="1">
    <citation type="submission" date="2020-01" db="EMBL/GenBank/DDBJ databases">
        <authorList>
            <consortium name="DOE Joint Genome Institute"/>
            <person name="Haridas S."/>
            <person name="Albert R."/>
            <person name="Binder M."/>
            <person name="Bloem J."/>
            <person name="Labutti K."/>
            <person name="Salamov A."/>
            <person name="Andreopoulos B."/>
            <person name="Baker S.E."/>
            <person name="Barry K."/>
            <person name="Bills G."/>
            <person name="Bluhm B.H."/>
            <person name="Cannon C."/>
            <person name="Castanera R."/>
            <person name="Culley D.E."/>
            <person name="Daum C."/>
            <person name="Ezra D."/>
            <person name="Gonzalez J.B."/>
            <person name="Henrissat B."/>
            <person name="Kuo A."/>
            <person name="Liang C."/>
            <person name="Lipzen A."/>
            <person name="Lutzoni F."/>
            <person name="Magnuson J."/>
            <person name="Mondo S."/>
            <person name="Nolan M."/>
            <person name="Ohm R."/>
            <person name="Pangilinan J."/>
            <person name="Park H.-J."/>
            <person name="Ramirez L."/>
            <person name="Alfaro M."/>
            <person name="Sun H."/>
            <person name="Tritt A."/>
            <person name="Yoshinaga Y."/>
            <person name="Zwiers L.-H."/>
            <person name="Turgeon B.G."/>
            <person name="Goodwin S.B."/>
            <person name="Spatafora J.W."/>
            <person name="Crous P.W."/>
            <person name="Grigoriev I.V."/>
        </authorList>
    </citation>
    <scope>NUCLEOTIDE SEQUENCE</scope>
    <source>
        <strain evidence="3">P77</strain>
    </source>
</reference>
<evidence type="ECO:0000313" key="3">
    <source>
        <dbReference type="EMBL" id="KAF1837563.1"/>
    </source>
</evidence>
<keyword evidence="2" id="KW-0732">Signal</keyword>
<dbReference type="EMBL" id="ML975260">
    <property type="protein sequence ID" value="KAF1837563.1"/>
    <property type="molecule type" value="Genomic_DNA"/>
</dbReference>
<accession>A0A6A5KV96</accession>
<feature type="region of interest" description="Disordered" evidence="1">
    <location>
        <begin position="19"/>
        <end position="124"/>
    </location>
</feature>
<keyword evidence="4" id="KW-1185">Reference proteome</keyword>